<proteinExistence type="predicted"/>
<evidence type="ECO:0000313" key="1">
    <source>
        <dbReference type="EMBL" id="WMW82098.1"/>
    </source>
</evidence>
<evidence type="ECO:0000313" key="2">
    <source>
        <dbReference type="Proteomes" id="UP001181355"/>
    </source>
</evidence>
<protein>
    <recommendedName>
        <fullName evidence="3">DUF5610 domain-containing protein</fullName>
    </recommendedName>
</protein>
<gene>
    <name evidence="1" type="ORF">RF679_07380</name>
</gene>
<reference evidence="1" key="1">
    <citation type="submission" date="2023-09" db="EMBL/GenBank/DDBJ databases">
        <title>Undibacterium sp. 20NA77.5 isolated from freshwater.</title>
        <authorList>
            <person name="Le V."/>
            <person name="Ko S.-R."/>
            <person name="Ahn C.-Y."/>
            <person name="Oh H.-M."/>
        </authorList>
    </citation>
    <scope>NUCLEOTIDE SEQUENCE</scope>
    <source>
        <strain evidence="1">20NA77.5</strain>
    </source>
</reference>
<name>A0ABY9RLK7_9BURK</name>
<sequence length="199" mass="20579">MTLPSINSNLNAFDKLYSTKSTESTAASSTVAKLSSIDNNVSNNTIQNPAATGSGNKLNSAIQQALVQLNAGRDISAFFNSDEGQDANNNFTSNILSQLPGLNQGNDGASTNTNTPIKLDPNSTSIQLQFSIQKLITQLDSGNNASAAAGLGTLQESFNTLISKSGGEPSSQNLQSFLKLVAVNVQGSTSLGSIFSTSA</sequence>
<organism evidence="1 2">
    <name type="scientific">Undibacterium cyanobacteriorum</name>
    <dbReference type="NCBI Taxonomy" id="3073561"/>
    <lineage>
        <taxon>Bacteria</taxon>
        <taxon>Pseudomonadati</taxon>
        <taxon>Pseudomonadota</taxon>
        <taxon>Betaproteobacteria</taxon>
        <taxon>Burkholderiales</taxon>
        <taxon>Oxalobacteraceae</taxon>
        <taxon>Undibacterium</taxon>
    </lineage>
</organism>
<dbReference type="RefSeq" id="WP_309483575.1">
    <property type="nucleotide sequence ID" value="NZ_CP133720.1"/>
</dbReference>
<evidence type="ECO:0008006" key="3">
    <source>
        <dbReference type="Google" id="ProtNLM"/>
    </source>
</evidence>
<accession>A0ABY9RLK7</accession>
<keyword evidence="2" id="KW-1185">Reference proteome</keyword>
<dbReference type="Proteomes" id="UP001181355">
    <property type="component" value="Chromosome"/>
</dbReference>
<dbReference type="EMBL" id="CP133720">
    <property type="protein sequence ID" value="WMW82098.1"/>
    <property type="molecule type" value="Genomic_DNA"/>
</dbReference>